<keyword evidence="2" id="KW-0378">Hydrolase</keyword>
<keyword evidence="2" id="KW-0645">Protease</keyword>
<dbReference type="Gene3D" id="2.40.70.10">
    <property type="entry name" value="Acid Proteases"/>
    <property type="match status" value="1"/>
</dbReference>
<dbReference type="Pfam" id="PF13975">
    <property type="entry name" value="gag-asp_proteas"/>
    <property type="match status" value="1"/>
</dbReference>
<name>A0A928VGZ9_9CYAN</name>
<organism evidence="2 3">
    <name type="scientific">Romeriopsis navalis LEGE 11480</name>
    <dbReference type="NCBI Taxonomy" id="2777977"/>
    <lineage>
        <taxon>Bacteria</taxon>
        <taxon>Bacillati</taxon>
        <taxon>Cyanobacteriota</taxon>
        <taxon>Cyanophyceae</taxon>
        <taxon>Leptolyngbyales</taxon>
        <taxon>Leptolyngbyaceae</taxon>
        <taxon>Romeriopsis</taxon>
        <taxon>Romeriopsis navalis</taxon>
    </lineage>
</organism>
<dbReference type="Proteomes" id="UP000625316">
    <property type="component" value="Unassembled WGS sequence"/>
</dbReference>
<gene>
    <name evidence="2" type="ORF">IQ266_00105</name>
</gene>
<dbReference type="PROSITE" id="PS51257">
    <property type="entry name" value="PROKAR_LIPOPROTEIN"/>
    <property type="match status" value="1"/>
</dbReference>
<feature type="compositionally biased region" description="Low complexity" evidence="1">
    <location>
        <begin position="51"/>
        <end position="75"/>
    </location>
</feature>
<feature type="compositionally biased region" description="Polar residues" evidence="1">
    <location>
        <begin position="41"/>
        <end position="50"/>
    </location>
</feature>
<keyword evidence="3" id="KW-1185">Reference proteome</keyword>
<reference evidence="2" key="1">
    <citation type="submission" date="2020-10" db="EMBL/GenBank/DDBJ databases">
        <authorList>
            <person name="Castelo-Branco R."/>
            <person name="Eusebio N."/>
            <person name="Adriana R."/>
            <person name="Vieira A."/>
            <person name="Brugerolle De Fraissinette N."/>
            <person name="Rezende De Castro R."/>
            <person name="Schneider M.P."/>
            <person name="Vasconcelos V."/>
            <person name="Leao P.N."/>
        </authorList>
    </citation>
    <scope>NUCLEOTIDE SEQUENCE</scope>
    <source>
        <strain evidence="2">LEGE 11480</strain>
    </source>
</reference>
<evidence type="ECO:0000313" key="2">
    <source>
        <dbReference type="EMBL" id="MBE9028155.1"/>
    </source>
</evidence>
<dbReference type="SUPFAM" id="SSF50630">
    <property type="entry name" value="Acid proteases"/>
    <property type="match status" value="1"/>
</dbReference>
<proteinExistence type="predicted"/>
<dbReference type="AlphaFoldDB" id="A0A928VGZ9"/>
<dbReference type="InterPro" id="IPR034122">
    <property type="entry name" value="Retropepsin-like_bacterial"/>
</dbReference>
<accession>A0A928VGZ9</accession>
<dbReference type="InterPro" id="IPR021109">
    <property type="entry name" value="Peptidase_aspartic_dom_sf"/>
</dbReference>
<dbReference type="CDD" id="cd05483">
    <property type="entry name" value="retropepsin_like_bacteria"/>
    <property type="match status" value="1"/>
</dbReference>
<dbReference type="GO" id="GO:0008233">
    <property type="term" value="F:peptidase activity"/>
    <property type="evidence" value="ECO:0007669"/>
    <property type="project" value="UniProtKB-KW"/>
</dbReference>
<dbReference type="EMBL" id="JADEXQ010000001">
    <property type="protein sequence ID" value="MBE9028155.1"/>
    <property type="molecule type" value="Genomic_DNA"/>
</dbReference>
<feature type="region of interest" description="Disordered" evidence="1">
    <location>
        <begin position="41"/>
        <end position="107"/>
    </location>
</feature>
<dbReference type="GO" id="GO:0006508">
    <property type="term" value="P:proteolysis"/>
    <property type="evidence" value="ECO:0007669"/>
    <property type="project" value="UniProtKB-KW"/>
</dbReference>
<protein>
    <submittedName>
        <fullName evidence="2">Retroviral-like aspartic protease family protein</fullName>
    </submittedName>
</protein>
<sequence length="308" mass="33266">MVRRNSDHNRWQYYRRLLLVTPISLSFAGCQVRSMSLLNGPPSKSATSPNAVASVTPPASSKPAAKPPTQSKPAQTQSKGMPKLASVHYQKSLDRADSARSISQSATNPDDWKLAASRWQQAIKLLRQVPKSDVNHKYVAKHLAAFQQGLEMAQVRSQGRKIQGTLKPAISSTKRIEPVDLIAPAGSNSRNFQVPIRARRDRIPVIDVSFNGGRRFPMMVDTGASGTMITQAMADSLGIEEAGSAAIMTPAGRSSTGYGFVGQINVGSKSIYNVPVTIGPVALLGHDFFGDCDVAFRQDVIEFSNCSV</sequence>
<comment type="caution">
    <text evidence="2">The sequence shown here is derived from an EMBL/GenBank/DDBJ whole genome shotgun (WGS) entry which is preliminary data.</text>
</comment>
<evidence type="ECO:0000313" key="3">
    <source>
        <dbReference type="Proteomes" id="UP000625316"/>
    </source>
</evidence>
<evidence type="ECO:0000256" key="1">
    <source>
        <dbReference type="SAM" id="MobiDB-lite"/>
    </source>
</evidence>